<evidence type="ECO:0000313" key="2">
    <source>
        <dbReference type="Proteomes" id="UP000827872"/>
    </source>
</evidence>
<reference evidence="1" key="1">
    <citation type="submission" date="2021-08" db="EMBL/GenBank/DDBJ databases">
        <title>The first chromosome-level gecko genome reveals the dynamic sex chromosomes of Neotropical dwarf geckos (Sphaerodactylidae: Sphaerodactylus).</title>
        <authorList>
            <person name="Pinto B.J."/>
            <person name="Keating S.E."/>
            <person name="Gamble T."/>
        </authorList>
    </citation>
    <scope>NUCLEOTIDE SEQUENCE</scope>
    <source>
        <strain evidence="1">TG3544</strain>
    </source>
</reference>
<dbReference type="Proteomes" id="UP000827872">
    <property type="component" value="Linkage Group LG01"/>
</dbReference>
<name>A0ACB8G7Z9_9SAUR</name>
<proteinExistence type="predicted"/>
<comment type="caution">
    <text evidence="1">The sequence shown here is derived from an EMBL/GenBank/DDBJ whole genome shotgun (WGS) entry which is preliminary data.</text>
</comment>
<accession>A0ACB8G7Z9</accession>
<evidence type="ECO:0000313" key="1">
    <source>
        <dbReference type="EMBL" id="KAH8015610.1"/>
    </source>
</evidence>
<organism evidence="1 2">
    <name type="scientific">Sphaerodactylus townsendi</name>
    <dbReference type="NCBI Taxonomy" id="933632"/>
    <lineage>
        <taxon>Eukaryota</taxon>
        <taxon>Metazoa</taxon>
        <taxon>Chordata</taxon>
        <taxon>Craniata</taxon>
        <taxon>Vertebrata</taxon>
        <taxon>Euteleostomi</taxon>
        <taxon>Lepidosauria</taxon>
        <taxon>Squamata</taxon>
        <taxon>Bifurcata</taxon>
        <taxon>Gekkota</taxon>
        <taxon>Sphaerodactylidae</taxon>
        <taxon>Sphaerodactylus</taxon>
    </lineage>
</organism>
<sequence length="449" mass="50700">MCVAFWREDSACPAQSSFTINVAKPVWDEPGLTDSISGRPRVAISASSFEESGDPAGLLPEGQRPWAPTWERTCGPFHPSDKREAGMPLEAHEKELFSIQGNSQVDYLYTWMLLNLVAIADRGTRSQEKPAGLEQSGETVNIKDMELKEEWQDDEFPRPLPEEICEEDFEDCSLDSPAVAPSTLELCGRRRMKKRLPAPDLSEDLSKSSEFPSHTPDGSLDINVDDLETPSDSELQEGSENGHEYEWEDDLPRAQRLDSSLSEKFCSDRVVDFQSQDGRMWRIFRLDEREEKVDLGAIGPYKKVISHGGYHGEGLHAIILFAACYLPESSVPNYPYVMENLFSYISSTLELMVAENYTLVCLNGGTSRSQIPPFAWIRQCYQTIDRRLRKNLKALILVHATWYVKALMAVLRPFISSKFSQKVQFVNSLEELGQIIPLGQAHIPDCVRQ</sequence>
<protein>
    <submittedName>
        <fullName evidence="1">Uncharacterized protein</fullName>
    </submittedName>
</protein>
<dbReference type="EMBL" id="CM037614">
    <property type="protein sequence ID" value="KAH8015610.1"/>
    <property type="molecule type" value="Genomic_DNA"/>
</dbReference>
<gene>
    <name evidence="1" type="ORF">K3G42_006147</name>
</gene>
<keyword evidence="2" id="KW-1185">Reference proteome</keyword>